<dbReference type="Proteomes" id="UP000293547">
    <property type="component" value="Unassembled WGS sequence"/>
</dbReference>
<name>A0ACB6FE91_9PLEO</name>
<sequence length="81" mass="8836">MNNLDPILPVYHLPQRAYTIPPINSNPYNNLPTPPTTRVVTINGANVKKTWFTYIVEYAHVIGLGIAAIGIVIAVVAVVVK</sequence>
<organism evidence="1 2">
    <name type="scientific">Alternaria gaisen</name>
    <dbReference type="NCBI Taxonomy" id="167740"/>
    <lineage>
        <taxon>Eukaryota</taxon>
        <taxon>Fungi</taxon>
        <taxon>Dikarya</taxon>
        <taxon>Ascomycota</taxon>
        <taxon>Pezizomycotina</taxon>
        <taxon>Dothideomycetes</taxon>
        <taxon>Pleosporomycetidae</taxon>
        <taxon>Pleosporales</taxon>
        <taxon>Pleosporineae</taxon>
        <taxon>Pleosporaceae</taxon>
        <taxon>Alternaria</taxon>
        <taxon>Alternaria sect. Alternaria</taxon>
    </lineage>
</organism>
<dbReference type="EMBL" id="PDWZ02000009">
    <property type="protein sequence ID" value="KAB2102763.1"/>
    <property type="molecule type" value="Genomic_DNA"/>
</dbReference>
<proteinExistence type="predicted"/>
<evidence type="ECO:0000313" key="1">
    <source>
        <dbReference type="EMBL" id="KAB2102763.1"/>
    </source>
</evidence>
<keyword evidence="2" id="KW-1185">Reference proteome</keyword>
<reference evidence="1 2" key="1">
    <citation type="journal article" date="2019" name="bioRxiv">
        <title>Genomics, evolutionary history and diagnostics of the Alternaria alternata species group including apple and Asian pear pathotypes.</title>
        <authorList>
            <person name="Armitage A.D."/>
            <person name="Cockerton H.M."/>
            <person name="Sreenivasaprasad S."/>
            <person name="Woodhall J.W."/>
            <person name="Lane C.R."/>
            <person name="Harrison R.J."/>
            <person name="Clarkson J.P."/>
        </authorList>
    </citation>
    <scope>NUCLEOTIDE SEQUENCE [LARGE SCALE GENOMIC DNA]</scope>
    <source>
        <strain evidence="1 2">FERA 650</strain>
    </source>
</reference>
<protein>
    <submittedName>
        <fullName evidence="1">Uncharacterized protein</fullName>
    </submittedName>
</protein>
<accession>A0ACB6FE91</accession>
<comment type="caution">
    <text evidence="1">The sequence shown here is derived from an EMBL/GenBank/DDBJ whole genome shotgun (WGS) entry which is preliminary data.</text>
</comment>
<gene>
    <name evidence="1" type="ORF">AG0111_0g8787</name>
</gene>
<evidence type="ECO:0000313" key="2">
    <source>
        <dbReference type="Proteomes" id="UP000293547"/>
    </source>
</evidence>